<reference evidence="1" key="1">
    <citation type="submission" date="2020-04" db="EMBL/GenBank/DDBJ databases">
        <authorList>
            <person name="Chiriac C."/>
            <person name="Salcher M."/>
            <person name="Ghai R."/>
            <person name="Kavagutti S V."/>
        </authorList>
    </citation>
    <scope>NUCLEOTIDE SEQUENCE</scope>
</reference>
<evidence type="ECO:0000313" key="1">
    <source>
        <dbReference type="EMBL" id="CAB4144125.1"/>
    </source>
</evidence>
<dbReference type="InterPro" id="IPR010982">
    <property type="entry name" value="Lambda_DNA-bd_dom_sf"/>
</dbReference>
<dbReference type="EMBL" id="LR796436">
    <property type="protein sequence ID" value="CAB4144125.1"/>
    <property type="molecule type" value="Genomic_DNA"/>
</dbReference>
<sequence length="82" mass="8608">MGKTKHDAKPATTVVARLGGCRTVARLVGVSPSAVSRWCTPASLGGTGGRIPQKWWQHLIASGKDRGIDITVNELSGLACPR</sequence>
<name>A0A6J5MAP1_9CAUD</name>
<dbReference type="GO" id="GO:0003677">
    <property type="term" value="F:DNA binding"/>
    <property type="evidence" value="ECO:0007669"/>
    <property type="project" value="InterPro"/>
</dbReference>
<gene>
    <name evidence="1" type="ORF">UFOVP456_23</name>
</gene>
<protein>
    <submittedName>
        <fullName evidence="1">Uncharacterized protein</fullName>
    </submittedName>
</protein>
<dbReference type="InterPro" id="IPR059216">
    <property type="entry name" value="LeuA_carph_isopro_dom"/>
</dbReference>
<dbReference type="SUPFAM" id="SSF47413">
    <property type="entry name" value="lambda repressor-like DNA-binding domains"/>
    <property type="match status" value="1"/>
</dbReference>
<dbReference type="NCBIfam" id="NF046037">
    <property type="entry name" value="carphisopro"/>
    <property type="match status" value="1"/>
</dbReference>
<proteinExistence type="predicted"/>
<organism evidence="1">
    <name type="scientific">uncultured Caudovirales phage</name>
    <dbReference type="NCBI Taxonomy" id="2100421"/>
    <lineage>
        <taxon>Viruses</taxon>
        <taxon>Duplodnaviria</taxon>
        <taxon>Heunggongvirae</taxon>
        <taxon>Uroviricota</taxon>
        <taxon>Caudoviricetes</taxon>
        <taxon>Peduoviridae</taxon>
        <taxon>Maltschvirus</taxon>
        <taxon>Maltschvirus maltsch</taxon>
    </lineage>
</organism>
<accession>A0A6J5MAP1</accession>